<evidence type="ECO:0000313" key="2">
    <source>
        <dbReference type="Proteomes" id="UP000184300"/>
    </source>
</evidence>
<organism evidence="1 2">
    <name type="scientific">Aspergillus glaucus CBS 516.65</name>
    <dbReference type="NCBI Taxonomy" id="1160497"/>
    <lineage>
        <taxon>Eukaryota</taxon>
        <taxon>Fungi</taxon>
        <taxon>Dikarya</taxon>
        <taxon>Ascomycota</taxon>
        <taxon>Pezizomycotina</taxon>
        <taxon>Eurotiomycetes</taxon>
        <taxon>Eurotiomycetidae</taxon>
        <taxon>Eurotiales</taxon>
        <taxon>Aspergillaceae</taxon>
        <taxon>Aspergillus</taxon>
        <taxon>Aspergillus subgen. Aspergillus</taxon>
    </lineage>
</organism>
<dbReference type="VEuPathDB" id="FungiDB:ASPGLDRAFT_1292300"/>
<gene>
    <name evidence="1" type="ORF">ASPGLDRAFT_1292300</name>
</gene>
<dbReference type="Proteomes" id="UP000184300">
    <property type="component" value="Unassembled WGS sequence"/>
</dbReference>
<accession>A0A1L9VPQ8</accession>
<dbReference type="AlphaFoldDB" id="A0A1L9VPQ8"/>
<dbReference type="RefSeq" id="XP_022402599.1">
    <property type="nucleotide sequence ID" value="XM_022540872.1"/>
</dbReference>
<dbReference type="OrthoDB" id="10291274at2759"/>
<name>A0A1L9VPQ8_ASPGL</name>
<evidence type="ECO:0000313" key="1">
    <source>
        <dbReference type="EMBL" id="OJJ85905.1"/>
    </source>
</evidence>
<dbReference type="GeneID" id="34457133"/>
<dbReference type="EMBL" id="KV878893">
    <property type="protein sequence ID" value="OJJ85905.1"/>
    <property type="molecule type" value="Genomic_DNA"/>
</dbReference>
<protein>
    <submittedName>
        <fullName evidence="1">Uncharacterized protein</fullName>
    </submittedName>
</protein>
<keyword evidence="2" id="KW-1185">Reference proteome</keyword>
<reference evidence="2" key="1">
    <citation type="journal article" date="2017" name="Genome Biol.">
        <title>Comparative genomics reveals high biological diversity and specific adaptations in the industrially and medically important fungal genus Aspergillus.</title>
        <authorList>
            <person name="de Vries R.P."/>
            <person name="Riley R."/>
            <person name="Wiebenga A."/>
            <person name="Aguilar-Osorio G."/>
            <person name="Amillis S."/>
            <person name="Uchima C.A."/>
            <person name="Anderluh G."/>
            <person name="Asadollahi M."/>
            <person name="Askin M."/>
            <person name="Barry K."/>
            <person name="Battaglia E."/>
            <person name="Bayram O."/>
            <person name="Benocci T."/>
            <person name="Braus-Stromeyer S.A."/>
            <person name="Caldana C."/>
            <person name="Canovas D."/>
            <person name="Cerqueira G.C."/>
            <person name="Chen F."/>
            <person name="Chen W."/>
            <person name="Choi C."/>
            <person name="Clum A."/>
            <person name="Dos Santos R.A."/>
            <person name="Damasio A.R."/>
            <person name="Diallinas G."/>
            <person name="Emri T."/>
            <person name="Fekete E."/>
            <person name="Flipphi M."/>
            <person name="Freyberg S."/>
            <person name="Gallo A."/>
            <person name="Gournas C."/>
            <person name="Habgood R."/>
            <person name="Hainaut M."/>
            <person name="Harispe M.L."/>
            <person name="Henrissat B."/>
            <person name="Hilden K.S."/>
            <person name="Hope R."/>
            <person name="Hossain A."/>
            <person name="Karabika E."/>
            <person name="Karaffa L."/>
            <person name="Karanyi Z."/>
            <person name="Krasevec N."/>
            <person name="Kuo A."/>
            <person name="Kusch H."/>
            <person name="LaButti K."/>
            <person name="Lagendijk E.L."/>
            <person name="Lapidus A."/>
            <person name="Levasseur A."/>
            <person name="Lindquist E."/>
            <person name="Lipzen A."/>
            <person name="Logrieco A.F."/>
            <person name="MacCabe A."/>
            <person name="Maekelae M.R."/>
            <person name="Malavazi I."/>
            <person name="Melin P."/>
            <person name="Meyer V."/>
            <person name="Mielnichuk N."/>
            <person name="Miskei M."/>
            <person name="Molnar A.P."/>
            <person name="Mule G."/>
            <person name="Ngan C.Y."/>
            <person name="Orejas M."/>
            <person name="Orosz E."/>
            <person name="Ouedraogo J.P."/>
            <person name="Overkamp K.M."/>
            <person name="Park H.-S."/>
            <person name="Perrone G."/>
            <person name="Piumi F."/>
            <person name="Punt P.J."/>
            <person name="Ram A.F."/>
            <person name="Ramon A."/>
            <person name="Rauscher S."/>
            <person name="Record E."/>
            <person name="Riano-Pachon D.M."/>
            <person name="Robert V."/>
            <person name="Roehrig J."/>
            <person name="Ruller R."/>
            <person name="Salamov A."/>
            <person name="Salih N.S."/>
            <person name="Samson R.A."/>
            <person name="Sandor E."/>
            <person name="Sanguinetti M."/>
            <person name="Schuetze T."/>
            <person name="Sepcic K."/>
            <person name="Shelest E."/>
            <person name="Sherlock G."/>
            <person name="Sophianopoulou V."/>
            <person name="Squina F.M."/>
            <person name="Sun H."/>
            <person name="Susca A."/>
            <person name="Todd R.B."/>
            <person name="Tsang A."/>
            <person name="Unkles S.E."/>
            <person name="van de Wiele N."/>
            <person name="van Rossen-Uffink D."/>
            <person name="Oliveira J.V."/>
            <person name="Vesth T.C."/>
            <person name="Visser J."/>
            <person name="Yu J.-H."/>
            <person name="Zhou M."/>
            <person name="Andersen M.R."/>
            <person name="Archer D.B."/>
            <person name="Baker S.E."/>
            <person name="Benoit I."/>
            <person name="Brakhage A.A."/>
            <person name="Braus G.H."/>
            <person name="Fischer R."/>
            <person name="Frisvad J.C."/>
            <person name="Goldman G.H."/>
            <person name="Houbraken J."/>
            <person name="Oakley B."/>
            <person name="Pocsi I."/>
            <person name="Scazzocchio C."/>
            <person name="Seiboth B."/>
            <person name="vanKuyk P.A."/>
            <person name="Wortman J."/>
            <person name="Dyer P.S."/>
            <person name="Grigoriev I.V."/>
        </authorList>
    </citation>
    <scope>NUCLEOTIDE SEQUENCE [LARGE SCALE GENOMIC DNA]</scope>
    <source>
        <strain evidence="2">CBS 516.65</strain>
    </source>
</reference>
<proteinExistence type="predicted"/>
<sequence length="193" mass="22308">MDTFQEQYLSFIQVPDQTVPLSAPEWPKTHHPQAISWFKHLRWTITSMTTKSIQAIEAALHLYEKTSHKDSPRYTKLRESVPRLLEWWDNFIPVTQLSRFFLLTVVEFMMSLGDLVNVEEMYLTSGGVDSNSGFVREMLEVRKSARTVIYEGFIIGRLVQEAVFRFEDLGEGYTADQMFVGLPGGFPFPEGKF</sequence>